<name>A0A7S2DLH8_9DINO</name>
<feature type="region of interest" description="Disordered" evidence="1">
    <location>
        <begin position="1"/>
        <end position="21"/>
    </location>
</feature>
<dbReference type="AlphaFoldDB" id="A0A7S2DLH8"/>
<evidence type="ECO:0000313" key="2">
    <source>
        <dbReference type="EMBL" id="CAD9456147.1"/>
    </source>
</evidence>
<proteinExistence type="predicted"/>
<sequence length="103" mass="10572">MSTVPSLSSLDLPIGNNADDDMPSCKLVPPYCVQGTDGAHAWEPEEDLSVSPNFGEAGSALRASLGARGREVLGWALRAAVAAVHPDGVLGDPALTLYSPSAI</sequence>
<protein>
    <submittedName>
        <fullName evidence="2">Uncharacterized protein</fullName>
    </submittedName>
</protein>
<accession>A0A7S2DLH8</accession>
<gene>
    <name evidence="2" type="ORF">AAND1436_LOCUS26400</name>
</gene>
<evidence type="ECO:0000256" key="1">
    <source>
        <dbReference type="SAM" id="MobiDB-lite"/>
    </source>
</evidence>
<organism evidence="2">
    <name type="scientific">Alexandrium andersonii</name>
    <dbReference type="NCBI Taxonomy" id="327968"/>
    <lineage>
        <taxon>Eukaryota</taxon>
        <taxon>Sar</taxon>
        <taxon>Alveolata</taxon>
        <taxon>Dinophyceae</taxon>
        <taxon>Gonyaulacales</taxon>
        <taxon>Pyrocystaceae</taxon>
        <taxon>Alexandrium</taxon>
    </lineage>
</organism>
<dbReference type="EMBL" id="HBGQ01054413">
    <property type="protein sequence ID" value="CAD9456147.1"/>
    <property type="molecule type" value="Transcribed_RNA"/>
</dbReference>
<reference evidence="2" key="1">
    <citation type="submission" date="2021-01" db="EMBL/GenBank/DDBJ databases">
        <authorList>
            <person name="Corre E."/>
            <person name="Pelletier E."/>
            <person name="Niang G."/>
            <person name="Scheremetjew M."/>
            <person name="Finn R."/>
            <person name="Kale V."/>
            <person name="Holt S."/>
            <person name="Cochrane G."/>
            <person name="Meng A."/>
            <person name="Brown T."/>
            <person name="Cohen L."/>
        </authorList>
    </citation>
    <scope>NUCLEOTIDE SEQUENCE</scope>
    <source>
        <strain evidence="2">CCMP2222</strain>
    </source>
</reference>